<keyword evidence="2" id="KW-0472">Membrane</keyword>
<comment type="caution">
    <text evidence="4">The sequence shown here is derived from an EMBL/GenBank/DDBJ whole genome shotgun (WGS) entry which is preliminary data.</text>
</comment>
<dbReference type="InterPro" id="IPR050051">
    <property type="entry name" value="EccE_dom"/>
</dbReference>
<accession>A0ABW1KNW3</accession>
<feature type="domain" description="Type VII secretion system protein EccE" evidence="3">
    <location>
        <begin position="247"/>
        <end position="318"/>
    </location>
</feature>
<gene>
    <name evidence="4" type="ORF">ACFP2T_39305</name>
</gene>
<feature type="compositionally biased region" description="Low complexity" evidence="1">
    <location>
        <begin position="23"/>
        <end position="38"/>
    </location>
</feature>
<name>A0ABW1KNW3_9ACTN</name>
<dbReference type="RefSeq" id="WP_377431480.1">
    <property type="nucleotide sequence ID" value="NZ_JBHSPR010000056.1"/>
</dbReference>
<evidence type="ECO:0000256" key="2">
    <source>
        <dbReference type="SAM" id="Phobius"/>
    </source>
</evidence>
<feature type="transmembrane region" description="Helical" evidence="2">
    <location>
        <begin position="71"/>
        <end position="92"/>
    </location>
</feature>
<proteinExistence type="predicted"/>
<dbReference type="Pfam" id="PF11203">
    <property type="entry name" value="EccE"/>
    <property type="match status" value="1"/>
</dbReference>
<feature type="transmembrane region" description="Helical" evidence="2">
    <location>
        <begin position="98"/>
        <end position="117"/>
    </location>
</feature>
<evidence type="ECO:0000256" key="1">
    <source>
        <dbReference type="SAM" id="MobiDB-lite"/>
    </source>
</evidence>
<sequence length="415" mass="43761">MPAASVRVAVATAGLTVAAARRATVPTPRATPHARTLALPRTTPTQPPDRATATVGPPRSVTPGAGRGRQFLAHLNLIQVVCWQVALLAVVLAVRQPWPVLVCVSVGATVLVALTTVRIGGRWLHQHGVLAVGYLSRDRRRDLPEGDGKTPALLDLLIPNCTVRAVETGYGLAMTTSHRSGLTAVLRPRDGDPEPAVDRLPTPTALIALVDGQQRAAGAQTVYHAGIRRDTPAKVWLAVHAARSVETPGDDELTLVLRNAVRRVRRALVRAGVPTEPLTEETAFAVIAGLAHVSGGRNEVREDWRFWRAGPVCQATFRLSGWHRLADPQARKLIAELLTVTVGVAVTVTVGARPDHDGPRVNAVLRLAGTTEAAVEAAVAATAVRATPYGVGLARLDGAHSRGVAGSLPIGVFVT</sequence>
<dbReference type="EMBL" id="JBHSPR010000056">
    <property type="protein sequence ID" value="MFC6022193.1"/>
    <property type="molecule type" value="Genomic_DNA"/>
</dbReference>
<organism evidence="4 5">
    <name type="scientific">Plantactinospora solaniradicis</name>
    <dbReference type="NCBI Taxonomy" id="1723736"/>
    <lineage>
        <taxon>Bacteria</taxon>
        <taxon>Bacillati</taxon>
        <taxon>Actinomycetota</taxon>
        <taxon>Actinomycetes</taxon>
        <taxon>Micromonosporales</taxon>
        <taxon>Micromonosporaceae</taxon>
        <taxon>Plantactinospora</taxon>
    </lineage>
</organism>
<feature type="region of interest" description="Disordered" evidence="1">
    <location>
        <begin position="23"/>
        <end position="62"/>
    </location>
</feature>
<evidence type="ECO:0000313" key="4">
    <source>
        <dbReference type="EMBL" id="MFC6022193.1"/>
    </source>
</evidence>
<dbReference type="Proteomes" id="UP001596203">
    <property type="component" value="Unassembled WGS sequence"/>
</dbReference>
<evidence type="ECO:0000259" key="3">
    <source>
        <dbReference type="Pfam" id="PF11203"/>
    </source>
</evidence>
<reference evidence="5" key="1">
    <citation type="journal article" date="2019" name="Int. J. Syst. Evol. Microbiol.">
        <title>The Global Catalogue of Microorganisms (GCM) 10K type strain sequencing project: providing services to taxonomists for standard genome sequencing and annotation.</title>
        <authorList>
            <consortium name="The Broad Institute Genomics Platform"/>
            <consortium name="The Broad Institute Genome Sequencing Center for Infectious Disease"/>
            <person name="Wu L."/>
            <person name="Ma J."/>
        </authorList>
    </citation>
    <scope>NUCLEOTIDE SEQUENCE [LARGE SCALE GENOMIC DNA]</scope>
    <source>
        <strain evidence="5">ZS-35-S2</strain>
    </source>
</reference>
<evidence type="ECO:0000313" key="5">
    <source>
        <dbReference type="Proteomes" id="UP001596203"/>
    </source>
</evidence>
<keyword evidence="2" id="KW-0812">Transmembrane</keyword>
<keyword evidence="2" id="KW-1133">Transmembrane helix</keyword>
<keyword evidence="5" id="KW-1185">Reference proteome</keyword>
<protein>
    <submittedName>
        <fullName evidence="4">Type VII secretion protein EccE</fullName>
    </submittedName>
</protein>